<name>A0A813JR41_POLGL</name>
<feature type="compositionally biased region" description="Low complexity" evidence="7">
    <location>
        <begin position="45"/>
        <end position="88"/>
    </location>
</feature>
<keyword evidence="5" id="KW-0131">Cell cycle</keyword>
<dbReference type="PANTHER" id="PTHR44281:SF2">
    <property type="entry name" value="SPINDLE ASSEMBLY ABNORMAL PROTEIN 6 HOMOLOG"/>
    <property type="match status" value="1"/>
</dbReference>
<comment type="subcellular location">
    <subcellularLocation>
        <location evidence="1">Cytoplasm</location>
        <location evidence="1">Cytoskeleton</location>
        <location evidence="1">Microtubule organizing center</location>
        <location evidence="1">Centrosome</location>
    </subcellularLocation>
</comment>
<gene>
    <name evidence="9" type="ORF">PGLA2088_LOCUS23253</name>
</gene>
<sequence>MHGEQLQALSKGIERDLAALATLEKRFDGWASEPSYFKRGGREASPQQGQSRSPSRQQLGGASSSRSPRASSRATSGALAAGEAEALSPRGVESTAGSQEDPELLQLRADLAALTAEIAQAGGPNGGWTQIQQDVFLRILRMFKMEATPTCYARLAQQFPGLSEAELAIHFRWFVENEADHFFVLAYCTAVIMVLGCLPDSGEDEASHIFAEVVSVQVKPTGRDDFTAQLRVRLRPDNVAHPRSLLLELTDENDLLFYHSLALGEGDFHALRSEQRLLMDFQSFPAQLADLLRRVCGAEASGISGSAGGVRMMACLDCGTAGDSLFSIVESNHFRELTHIALRLRKGSDEVVKQHLATKLRASKSEASTLGQKLSVNSEALSQSRRQVDELASRSRIVSEERAHLEQTLEATHQRELNELRQEHGRSMAEIQRRATDERLQLESEQQQALNTTMERAKRAEMAVEDLQKQSQSLKALGDGCHEKLEMTASQLQEATKDTTELREQVRQLESIKFQQERELGGLKVQHASMKEQLAVREQHSASQATHIEEAVAQRRMLEETLAASRKQAQSLEERFALSAQEIAKGNRIIQTLHNTSKEAKAKLRLKAAAAAQQEKTVLELKQADEMSRHVLGEKEHDMLRAKALQERLIQDMDDLKKKLADAHEVIKSNQDVIEYLNRQLTDRDLKAVQPAPGFHSDAMSGFRGGSANSTALAELLGRAESLGHGRKGLGSSSSMAALGLGTGLTSLGLGSTSGSQGMADPTWALPASATGPAAMDAVLRPVAYRRPEHATAAIA</sequence>
<evidence type="ECO:0000256" key="1">
    <source>
        <dbReference type="ARBA" id="ARBA00004300"/>
    </source>
</evidence>
<evidence type="ECO:0000256" key="4">
    <source>
        <dbReference type="ARBA" id="ARBA00023212"/>
    </source>
</evidence>
<comment type="caution">
    <text evidence="9">The sequence shown here is derived from an EMBL/GenBank/DDBJ whole genome shotgun (WGS) entry which is preliminary data.</text>
</comment>
<feature type="coiled-coil region" evidence="6">
    <location>
        <begin position="548"/>
        <end position="575"/>
    </location>
</feature>
<dbReference type="Pfam" id="PF16531">
    <property type="entry name" value="SAS-6_N"/>
    <property type="match status" value="1"/>
</dbReference>
<dbReference type="AlphaFoldDB" id="A0A813JR41"/>
<feature type="domain" description="Spindle assembly abnormal protein 6 N-terminal" evidence="8">
    <location>
        <begin position="212"/>
        <end position="344"/>
    </location>
</feature>
<evidence type="ECO:0000313" key="9">
    <source>
        <dbReference type="EMBL" id="CAE8683039.1"/>
    </source>
</evidence>
<feature type="coiled-coil region" evidence="6">
    <location>
        <begin position="639"/>
        <end position="666"/>
    </location>
</feature>
<dbReference type="CDD" id="cd10142">
    <property type="entry name" value="HD_SAS6_N"/>
    <property type="match status" value="1"/>
</dbReference>
<reference evidence="9" key="1">
    <citation type="submission" date="2021-02" db="EMBL/GenBank/DDBJ databases">
        <authorList>
            <person name="Dougan E. K."/>
            <person name="Rhodes N."/>
            <person name="Thang M."/>
            <person name="Chan C."/>
        </authorList>
    </citation>
    <scope>NUCLEOTIDE SEQUENCE</scope>
</reference>
<evidence type="ECO:0000259" key="8">
    <source>
        <dbReference type="Pfam" id="PF16531"/>
    </source>
</evidence>
<feature type="coiled-coil region" evidence="6">
    <location>
        <begin position="428"/>
        <end position="512"/>
    </location>
</feature>
<evidence type="ECO:0000313" key="10">
    <source>
        <dbReference type="Proteomes" id="UP000626109"/>
    </source>
</evidence>
<evidence type="ECO:0000256" key="7">
    <source>
        <dbReference type="SAM" id="MobiDB-lite"/>
    </source>
</evidence>
<evidence type="ECO:0000256" key="5">
    <source>
        <dbReference type="ARBA" id="ARBA00023306"/>
    </source>
</evidence>
<accession>A0A813JR41</accession>
<evidence type="ECO:0000256" key="6">
    <source>
        <dbReference type="SAM" id="Coils"/>
    </source>
</evidence>
<keyword evidence="3 6" id="KW-0175">Coiled coil</keyword>
<keyword evidence="2" id="KW-0963">Cytoplasm</keyword>
<protein>
    <recommendedName>
        <fullName evidence="8">Spindle assembly abnormal protein 6 N-terminal domain-containing protein</fullName>
    </recommendedName>
</protein>
<dbReference type="InterPro" id="IPR038558">
    <property type="entry name" value="SAS-6_N_sf"/>
</dbReference>
<dbReference type="EMBL" id="CAJNNW010026148">
    <property type="protein sequence ID" value="CAE8683039.1"/>
    <property type="molecule type" value="Genomic_DNA"/>
</dbReference>
<feature type="region of interest" description="Disordered" evidence="7">
    <location>
        <begin position="31"/>
        <end position="100"/>
    </location>
</feature>
<evidence type="ECO:0000256" key="2">
    <source>
        <dbReference type="ARBA" id="ARBA00022490"/>
    </source>
</evidence>
<evidence type="ECO:0000256" key="3">
    <source>
        <dbReference type="ARBA" id="ARBA00023054"/>
    </source>
</evidence>
<organism evidence="9 10">
    <name type="scientific">Polarella glacialis</name>
    <name type="common">Dinoflagellate</name>
    <dbReference type="NCBI Taxonomy" id="89957"/>
    <lineage>
        <taxon>Eukaryota</taxon>
        <taxon>Sar</taxon>
        <taxon>Alveolata</taxon>
        <taxon>Dinophyceae</taxon>
        <taxon>Suessiales</taxon>
        <taxon>Suessiaceae</taxon>
        <taxon>Polarella</taxon>
    </lineage>
</organism>
<dbReference type="GO" id="GO:0005813">
    <property type="term" value="C:centrosome"/>
    <property type="evidence" value="ECO:0007669"/>
    <property type="project" value="UniProtKB-SubCell"/>
</dbReference>
<dbReference type="Gene3D" id="2.170.210.20">
    <property type="entry name" value="Spindle assembly abnormal protein 6, N-terminal domain"/>
    <property type="match status" value="1"/>
</dbReference>
<keyword evidence="4" id="KW-0206">Cytoskeleton</keyword>
<dbReference type="Proteomes" id="UP000626109">
    <property type="component" value="Unassembled WGS sequence"/>
</dbReference>
<dbReference type="InterPro" id="IPR032396">
    <property type="entry name" value="SAS-6_N"/>
</dbReference>
<dbReference type="PANTHER" id="PTHR44281">
    <property type="entry name" value="SPINDLE ASSEMBLY ABNORMAL PROTEIN 6 HOMOLOG"/>
    <property type="match status" value="1"/>
</dbReference>
<proteinExistence type="predicted"/>